<evidence type="ECO:0000313" key="3">
    <source>
        <dbReference type="EMBL" id="CAK9200143.1"/>
    </source>
</evidence>
<feature type="compositionally biased region" description="Basic and acidic residues" evidence="1">
    <location>
        <begin position="42"/>
        <end position="51"/>
    </location>
</feature>
<feature type="region of interest" description="Disordered" evidence="1">
    <location>
        <begin position="413"/>
        <end position="475"/>
    </location>
</feature>
<dbReference type="Gene3D" id="3.40.50.720">
    <property type="entry name" value="NAD(P)-binding Rossmann-like Domain"/>
    <property type="match status" value="1"/>
</dbReference>
<protein>
    <recommendedName>
        <fullName evidence="2">NAD(P)-binding domain-containing protein</fullName>
    </recommendedName>
</protein>
<name>A0ABP0TM72_9BRYO</name>
<dbReference type="InterPro" id="IPR016040">
    <property type="entry name" value="NAD(P)-bd_dom"/>
</dbReference>
<feature type="region of interest" description="Disordered" evidence="1">
    <location>
        <begin position="29"/>
        <end position="51"/>
    </location>
</feature>
<feature type="region of interest" description="Disordered" evidence="1">
    <location>
        <begin position="619"/>
        <end position="649"/>
    </location>
</feature>
<dbReference type="Proteomes" id="UP001497512">
    <property type="component" value="Chromosome 12"/>
</dbReference>
<gene>
    <name evidence="3" type="ORF">CSSPTR1EN2_LOCUS5289</name>
</gene>
<feature type="compositionally biased region" description="Pro residues" evidence="1">
    <location>
        <begin position="455"/>
        <end position="464"/>
    </location>
</feature>
<feature type="domain" description="NAD(P)-binding" evidence="2">
    <location>
        <begin position="172"/>
        <end position="377"/>
    </location>
</feature>
<keyword evidence="4" id="KW-1185">Reference proteome</keyword>
<evidence type="ECO:0000256" key="1">
    <source>
        <dbReference type="SAM" id="MobiDB-lite"/>
    </source>
</evidence>
<dbReference type="SUPFAM" id="SSF51735">
    <property type="entry name" value="NAD(P)-binding Rossmann-fold domains"/>
    <property type="match status" value="1"/>
</dbReference>
<dbReference type="CDD" id="cd05243">
    <property type="entry name" value="SDR_a5"/>
    <property type="match status" value="1"/>
</dbReference>
<organism evidence="3 4">
    <name type="scientific">Sphagnum troendelagicum</name>
    <dbReference type="NCBI Taxonomy" id="128251"/>
    <lineage>
        <taxon>Eukaryota</taxon>
        <taxon>Viridiplantae</taxon>
        <taxon>Streptophyta</taxon>
        <taxon>Embryophyta</taxon>
        <taxon>Bryophyta</taxon>
        <taxon>Sphagnophytina</taxon>
        <taxon>Sphagnopsida</taxon>
        <taxon>Sphagnales</taxon>
        <taxon>Sphagnaceae</taxon>
        <taxon>Sphagnum</taxon>
    </lineage>
</organism>
<dbReference type="EMBL" id="OZ019904">
    <property type="protein sequence ID" value="CAK9200143.1"/>
    <property type="molecule type" value="Genomic_DNA"/>
</dbReference>
<dbReference type="PANTHER" id="PTHR47285:SF1">
    <property type="entry name" value="PROTEIN TIC 62, CHLOROPLASTIC"/>
    <property type="match status" value="1"/>
</dbReference>
<dbReference type="PANTHER" id="PTHR47285">
    <property type="entry name" value="PROTEIN TIC 62, CHLOROPLASTIC"/>
    <property type="match status" value="1"/>
</dbReference>
<proteinExistence type="predicted"/>
<sequence length="649" mass="70784">MVHIVRIKIGAVSSFHSGTVVRVWNCTPAKHGDKRKGKPKGSGKERSESERKRALAMASQIPTRCTTSSYPLFFCGNENMHNMLHPPVYGRTGSFGVSKRRATYPLLYPRKFLLRYRAAGRIPLGTLKLKSDEVTEETESEVATGTRKLRSLPGTLNLEWGKTNANHLFVAGATGGVGSRLVRELLKLGFQVRAGVRDFAKADPLLEPARLFQFLSPSQGKLELTECDLEKEDQIEVALGDAGVVICVVGASEKEVLDVTGPYRIDYKATKNLIDAASAANVKHFILVTSLGTAKFGWPASILNLFWGVLIWKAKAEKALKESGIPYTIVRPGGMERPTDAFKETHNLVLYRKDSLSGGQVSRLQVAELIACCVSNPRLSKNKVLEAIAETTAPLRPIEELLSIIPSEDVHYSLPESEPQLPKLPFVNGPVSTISDDQPPLSSQPLSPYTRYPDLKPPASPTPQAPTSGNGRSEAIKEDLKPLAAAEEDLKLKEAQWSLEEKLALVVDPASTEDVKERARLAKKAAEEAAARAILALEKAKSAATFSWPWKGEEALASSSFVTKNISQSASASTNLPRPPRPLSPYTRYQDLKPPASPTPSPPKVVKLVNLTLAPAIKVKKSSNGAGEQQEKQELETANQSGFKWPWQA</sequence>
<reference evidence="3" key="1">
    <citation type="submission" date="2024-02" db="EMBL/GenBank/DDBJ databases">
        <authorList>
            <consortium name="ELIXIR-Norway"/>
            <consortium name="Elixir Norway"/>
        </authorList>
    </citation>
    <scope>NUCLEOTIDE SEQUENCE</scope>
</reference>
<evidence type="ECO:0000313" key="4">
    <source>
        <dbReference type="Proteomes" id="UP001497512"/>
    </source>
</evidence>
<feature type="compositionally biased region" description="Basic residues" evidence="1">
    <location>
        <begin position="32"/>
        <end position="41"/>
    </location>
</feature>
<feature type="region of interest" description="Disordered" evidence="1">
    <location>
        <begin position="568"/>
        <end position="604"/>
    </location>
</feature>
<feature type="compositionally biased region" description="Low complexity" evidence="1">
    <location>
        <begin position="435"/>
        <end position="448"/>
    </location>
</feature>
<accession>A0ABP0TM72</accession>
<evidence type="ECO:0000259" key="2">
    <source>
        <dbReference type="Pfam" id="PF13460"/>
    </source>
</evidence>
<dbReference type="InterPro" id="IPR044719">
    <property type="entry name" value="TIC62"/>
</dbReference>
<dbReference type="Pfam" id="PF13460">
    <property type="entry name" value="NAD_binding_10"/>
    <property type="match status" value="1"/>
</dbReference>
<dbReference type="InterPro" id="IPR036291">
    <property type="entry name" value="NAD(P)-bd_dom_sf"/>
</dbReference>